<dbReference type="InterPro" id="IPR041127">
    <property type="entry name" value="PET_hydrolase/cutinase-like"/>
</dbReference>
<sequence>MKRLLLVVAVVIVALGLLLTFSKRPEPLDAALESAQRLQDGPHPVSSFDITLEDTTRPSQPHGDFAGRDSRTLKTRIWYPADLLKEGRPAADPLPLLIYSHGFMSMRTGGAYMAEHMASKGYIVASMDYPLTNYNAPYEPYVVDVVNQPGDVSFLLDHLLSWHTEAGNLFEGAVDESRIGLFGLSLGGMTTTMAAFHPRLHDPRVDAAVSIAGPSFTFTERFYAQRGLPYLMIASEIDALVDYEANALPTLKVPGAMLLSIEGASHTGFADMARFLRWMKNPDKIGCDQVKANLESSSEETWFEAIGTPDEGVVPRDPPPLCEMDPLPESMNPIRQQWLTQLAVASFFDAQFAKEPSVRAASLRYLTQTLPAEIAEVSIAMNNN</sequence>
<dbReference type="RefSeq" id="WP_183411131.1">
    <property type="nucleotide sequence ID" value="NZ_JACHWY010000003.1"/>
</dbReference>
<evidence type="ECO:0000256" key="2">
    <source>
        <dbReference type="ARBA" id="ARBA00022963"/>
    </source>
</evidence>
<dbReference type="Pfam" id="PF12740">
    <property type="entry name" value="PETase"/>
    <property type="match status" value="1"/>
</dbReference>
<keyword evidence="1 5" id="KW-0378">Hydrolase</keyword>
<dbReference type="InterPro" id="IPR029058">
    <property type="entry name" value="AB_hydrolase_fold"/>
</dbReference>
<keyword evidence="3" id="KW-0443">Lipid metabolism</keyword>
<feature type="domain" description="PET hydrolase/cutinase-like" evidence="4">
    <location>
        <begin position="39"/>
        <end position="267"/>
    </location>
</feature>
<dbReference type="GO" id="GO:0016042">
    <property type="term" value="P:lipid catabolic process"/>
    <property type="evidence" value="ECO:0007669"/>
    <property type="project" value="UniProtKB-KW"/>
</dbReference>
<dbReference type="EMBL" id="JACHWY010000003">
    <property type="protein sequence ID" value="MBB3048340.1"/>
    <property type="molecule type" value="Genomic_DNA"/>
</dbReference>
<dbReference type="GO" id="GO:0003847">
    <property type="term" value="F:1-alkyl-2-acetylglycerophosphocholine esterase activity"/>
    <property type="evidence" value="ECO:0007669"/>
    <property type="project" value="TreeGrafter"/>
</dbReference>
<comment type="caution">
    <text evidence="5">The sequence shown here is derived from an EMBL/GenBank/DDBJ whole genome shotgun (WGS) entry which is preliminary data.</text>
</comment>
<accession>A0A7W4W6H9</accession>
<keyword evidence="2" id="KW-0442">Lipid degradation</keyword>
<evidence type="ECO:0000313" key="6">
    <source>
        <dbReference type="Proteomes" id="UP000537130"/>
    </source>
</evidence>
<dbReference type="PANTHER" id="PTHR10272">
    <property type="entry name" value="PLATELET-ACTIVATING FACTOR ACETYLHYDROLASE"/>
    <property type="match status" value="1"/>
</dbReference>
<gene>
    <name evidence="5" type="ORF">FHR99_002614</name>
</gene>
<dbReference type="AlphaFoldDB" id="A0A7W4W6H9"/>
<evidence type="ECO:0000256" key="1">
    <source>
        <dbReference type="ARBA" id="ARBA00022801"/>
    </source>
</evidence>
<evidence type="ECO:0000313" key="5">
    <source>
        <dbReference type="EMBL" id="MBB3048340.1"/>
    </source>
</evidence>
<evidence type="ECO:0000259" key="4">
    <source>
        <dbReference type="Pfam" id="PF12740"/>
    </source>
</evidence>
<protein>
    <submittedName>
        <fullName evidence="5">Putative dienelactone hydrolase</fullName>
    </submittedName>
</protein>
<proteinExistence type="predicted"/>
<reference evidence="5 6" key="1">
    <citation type="submission" date="2020-08" db="EMBL/GenBank/DDBJ databases">
        <title>Genomic Encyclopedia of Type Strains, Phase III (KMG-III): the genomes of soil and plant-associated and newly described type strains.</title>
        <authorList>
            <person name="Whitman W."/>
        </authorList>
    </citation>
    <scope>NUCLEOTIDE SEQUENCE [LARGE SCALE GENOMIC DNA]</scope>
    <source>
        <strain evidence="5 6">CECT 8654</strain>
    </source>
</reference>
<dbReference type="PANTHER" id="PTHR10272:SF0">
    <property type="entry name" value="PLATELET-ACTIVATING FACTOR ACETYLHYDROLASE"/>
    <property type="match status" value="1"/>
</dbReference>
<name>A0A7W4W6H9_9GAMM</name>
<organism evidence="5 6">
    <name type="scientific">Litorivivens lipolytica</name>
    <dbReference type="NCBI Taxonomy" id="1524264"/>
    <lineage>
        <taxon>Bacteria</taxon>
        <taxon>Pseudomonadati</taxon>
        <taxon>Pseudomonadota</taxon>
        <taxon>Gammaproteobacteria</taxon>
        <taxon>Litorivivens</taxon>
    </lineage>
</organism>
<dbReference type="Proteomes" id="UP000537130">
    <property type="component" value="Unassembled WGS sequence"/>
</dbReference>
<keyword evidence="6" id="KW-1185">Reference proteome</keyword>
<dbReference type="Gene3D" id="3.40.50.1820">
    <property type="entry name" value="alpha/beta hydrolase"/>
    <property type="match status" value="1"/>
</dbReference>
<dbReference type="SUPFAM" id="SSF53474">
    <property type="entry name" value="alpha/beta-Hydrolases"/>
    <property type="match status" value="1"/>
</dbReference>
<evidence type="ECO:0000256" key="3">
    <source>
        <dbReference type="ARBA" id="ARBA00023098"/>
    </source>
</evidence>